<organism evidence="1 2">
    <name type="scientific">Halorubrum saccharovorum</name>
    <dbReference type="NCBI Taxonomy" id="2248"/>
    <lineage>
        <taxon>Archaea</taxon>
        <taxon>Methanobacteriati</taxon>
        <taxon>Methanobacteriota</taxon>
        <taxon>Stenosarchaea group</taxon>
        <taxon>Halobacteria</taxon>
        <taxon>Halobacteriales</taxon>
        <taxon>Haloferacaceae</taxon>
        <taxon>Halorubrum</taxon>
    </lineage>
</organism>
<protein>
    <submittedName>
        <fullName evidence="1">Uncharacterized protein</fullName>
    </submittedName>
</protein>
<reference evidence="1 2" key="1">
    <citation type="journal article" date="2015" name="Genome Announc.">
        <title>Draft genome sequence of a Halorubrum H3 strain isolated from the burlinskoye salt lake (Altai Krai, Russia).</title>
        <authorList>
            <person name="Rozanov A.S."/>
            <person name="Bryanskaya A.V."/>
            <person name="Malup T.K."/>
            <person name="Kotenko A.V."/>
            <person name="Peltek S.E."/>
        </authorList>
    </citation>
    <scope>NUCLEOTIDE SEQUENCE [LARGE SCALE GENOMIC DNA]</scope>
    <source>
        <strain evidence="1 2">H3</strain>
    </source>
</reference>
<dbReference type="AlphaFoldDB" id="A0A081EUW9"/>
<keyword evidence="2" id="KW-1185">Reference proteome</keyword>
<dbReference type="Proteomes" id="UP000053331">
    <property type="component" value="Unassembled WGS sequence"/>
</dbReference>
<gene>
    <name evidence="1" type="ORF">FK85_05150</name>
</gene>
<dbReference type="RefSeq" id="WP_050026155.1">
    <property type="nucleotide sequence ID" value="NZ_JNFH02000067.1"/>
</dbReference>
<name>A0A081EUW9_9EURY</name>
<evidence type="ECO:0000313" key="2">
    <source>
        <dbReference type="Proteomes" id="UP000053331"/>
    </source>
</evidence>
<dbReference type="OrthoDB" id="202775at2157"/>
<comment type="caution">
    <text evidence="1">The sequence shown here is derived from an EMBL/GenBank/DDBJ whole genome shotgun (WGS) entry which is preliminary data.</text>
</comment>
<proteinExistence type="predicted"/>
<dbReference type="EMBL" id="JNFH02000067">
    <property type="protein sequence ID" value="KDS91207.1"/>
    <property type="molecule type" value="Genomic_DNA"/>
</dbReference>
<accession>A0A081EUW9</accession>
<sequence length="251" mass="26258">MTKREHGITRRKVLAGAGAVGFATAGLARGRSTGSWNEYTNYTYAETTGRRLLVGWQATYNGDVVVDGPTDESEFADGVTDVRLVDLDDVFPRDEGTASVGLRVEDPTEEGLRAWMRVEPTIGGDPASAELADRLQVVVRYDTGLLGLGSCEGASGDYAEYGEEIYAGSFAGLVDDDLADGVQIDPGLLDNGCLRPGEQRCLIFGWKFPPGGGNAGMGGSIDFDVTFGVDPCGAGTANPFPATGNDTGGSV</sequence>
<evidence type="ECO:0000313" key="1">
    <source>
        <dbReference type="EMBL" id="KDS91207.1"/>
    </source>
</evidence>